<dbReference type="AlphaFoldDB" id="A0A2M7H4W5"/>
<sequence length="91" mass="10270">MTGNYEELRNFIKKIGSNLLLRERKVGLAWQNAWELLAKRVCGCGAGGHEFSQCTDWQGLADVFGTFDWPKLHAAMGTFPSIAVRYFGWSN</sequence>
<reference evidence="1 2" key="1">
    <citation type="submission" date="2017-09" db="EMBL/GenBank/DDBJ databases">
        <title>Depth-based differentiation of microbial function through sediment-hosted aquifers and enrichment of novel symbionts in the deep terrestrial subsurface.</title>
        <authorList>
            <person name="Probst A.J."/>
            <person name="Ladd B."/>
            <person name="Jarett J.K."/>
            <person name="Geller-Mcgrath D.E."/>
            <person name="Sieber C.M."/>
            <person name="Emerson J.B."/>
            <person name="Anantharaman K."/>
            <person name="Thomas B.C."/>
            <person name="Malmstrom R."/>
            <person name="Stieglmeier M."/>
            <person name="Klingl A."/>
            <person name="Woyke T."/>
            <person name="Ryan C.M."/>
            <person name="Banfield J.F."/>
        </authorList>
    </citation>
    <scope>NUCLEOTIDE SEQUENCE [LARGE SCALE GENOMIC DNA]</scope>
    <source>
        <strain evidence="1">CG15_BIG_FIL_POST_REV_8_21_14_020_45_12</strain>
    </source>
</reference>
<dbReference type="EMBL" id="PFGC01000013">
    <property type="protein sequence ID" value="PIW37265.1"/>
    <property type="molecule type" value="Genomic_DNA"/>
</dbReference>
<organism evidence="1 2">
    <name type="scientific">Candidatus Kerfeldbacteria bacterium CG15_BIG_FIL_POST_REV_8_21_14_020_45_12</name>
    <dbReference type="NCBI Taxonomy" id="2014247"/>
    <lineage>
        <taxon>Bacteria</taxon>
        <taxon>Candidatus Kerfeldiibacteriota</taxon>
    </lineage>
</organism>
<comment type="caution">
    <text evidence="1">The sequence shown here is derived from an EMBL/GenBank/DDBJ whole genome shotgun (WGS) entry which is preliminary data.</text>
</comment>
<accession>A0A2M7H4W5</accession>
<evidence type="ECO:0000313" key="2">
    <source>
        <dbReference type="Proteomes" id="UP000230292"/>
    </source>
</evidence>
<name>A0A2M7H4W5_9BACT</name>
<dbReference type="Proteomes" id="UP000230292">
    <property type="component" value="Unassembled WGS sequence"/>
</dbReference>
<proteinExistence type="predicted"/>
<evidence type="ECO:0000313" key="1">
    <source>
        <dbReference type="EMBL" id="PIW37265.1"/>
    </source>
</evidence>
<gene>
    <name evidence="1" type="ORF">COW24_01005</name>
</gene>
<protein>
    <submittedName>
        <fullName evidence="1">Uncharacterized protein</fullName>
    </submittedName>
</protein>